<keyword evidence="6" id="KW-1185">Reference proteome</keyword>
<dbReference type="PRINTS" id="PR00035">
    <property type="entry name" value="HTHGNTR"/>
</dbReference>
<dbReference type="AlphaFoldDB" id="A0A7X0RSN1"/>
<accession>A0A7X0RSN1</accession>
<evidence type="ECO:0000313" key="5">
    <source>
        <dbReference type="EMBL" id="MBB6671670.1"/>
    </source>
</evidence>
<dbReference type="CDD" id="cd07377">
    <property type="entry name" value="WHTH_GntR"/>
    <property type="match status" value="1"/>
</dbReference>
<gene>
    <name evidence="5" type="ORF">H7C19_13345</name>
</gene>
<name>A0A7X0RSN1_9BACL</name>
<dbReference type="Pfam" id="PF00392">
    <property type="entry name" value="GntR"/>
    <property type="match status" value="1"/>
</dbReference>
<sequence length="215" mass="24727">MSTLSLETTAYREIWNRIVRADYMPGRMLSENELAGELGMSRTPIRAAISQLEDEGLVESYKGRGVLVKEISFHDFSEMLEVLVSLQLFALDTAAKRKLKFDLDTLGECLGRQLEASRNGDTLGYYDNSLTFIETILRTIRNENMIRIVERFRGKFTFKMVSYRKQFPQFKPQKSIGTNERVFGALQEGDIERAKTVLLEHYSDTYEQLVMNGVI</sequence>
<dbReference type="PANTHER" id="PTHR43537">
    <property type="entry name" value="TRANSCRIPTIONAL REGULATOR, GNTR FAMILY"/>
    <property type="match status" value="1"/>
</dbReference>
<evidence type="ECO:0000256" key="1">
    <source>
        <dbReference type="ARBA" id="ARBA00023015"/>
    </source>
</evidence>
<dbReference type="Gene3D" id="1.20.120.530">
    <property type="entry name" value="GntR ligand-binding domain-like"/>
    <property type="match status" value="1"/>
</dbReference>
<dbReference type="GO" id="GO:0003677">
    <property type="term" value="F:DNA binding"/>
    <property type="evidence" value="ECO:0007669"/>
    <property type="project" value="UniProtKB-KW"/>
</dbReference>
<dbReference type="EMBL" id="JACJVP010000023">
    <property type="protein sequence ID" value="MBB6671670.1"/>
    <property type="molecule type" value="Genomic_DNA"/>
</dbReference>
<dbReference type="PROSITE" id="PS50949">
    <property type="entry name" value="HTH_GNTR"/>
    <property type="match status" value="1"/>
</dbReference>
<evidence type="ECO:0000313" key="6">
    <source>
        <dbReference type="Proteomes" id="UP000547209"/>
    </source>
</evidence>
<dbReference type="InterPro" id="IPR036388">
    <property type="entry name" value="WH-like_DNA-bd_sf"/>
</dbReference>
<comment type="caution">
    <text evidence="5">The sequence shown here is derived from an EMBL/GenBank/DDBJ whole genome shotgun (WGS) entry which is preliminary data.</text>
</comment>
<dbReference type="SMART" id="SM00345">
    <property type="entry name" value="HTH_GNTR"/>
    <property type="match status" value="1"/>
</dbReference>
<feature type="domain" description="HTH gntR-type" evidence="4">
    <location>
        <begin position="4"/>
        <end position="71"/>
    </location>
</feature>
<evidence type="ECO:0000259" key="4">
    <source>
        <dbReference type="PROSITE" id="PS50949"/>
    </source>
</evidence>
<evidence type="ECO:0000256" key="3">
    <source>
        <dbReference type="ARBA" id="ARBA00023163"/>
    </source>
</evidence>
<organism evidence="5 6">
    <name type="scientific">Cohnella nanjingensis</name>
    <dbReference type="NCBI Taxonomy" id="1387779"/>
    <lineage>
        <taxon>Bacteria</taxon>
        <taxon>Bacillati</taxon>
        <taxon>Bacillota</taxon>
        <taxon>Bacilli</taxon>
        <taxon>Bacillales</taxon>
        <taxon>Paenibacillaceae</taxon>
        <taxon>Cohnella</taxon>
    </lineage>
</organism>
<protein>
    <submittedName>
        <fullName evidence="5">GntR family transcriptional regulator</fullName>
    </submittedName>
</protein>
<proteinExistence type="predicted"/>
<keyword evidence="1" id="KW-0805">Transcription regulation</keyword>
<dbReference type="Gene3D" id="1.10.10.10">
    <property type="entry name" value="Winged helix-like DNA-binding domain superfamily/Winged helix DNA-binding domain"/>
    <property type="match status" value="1"/>
</dbReference>
<dbReference type="RefSeq" id="WP_185143147.1">
    <property type="nucleotide sequence ID" value="NZ_JACJVP010000023.1"/>
</dbReference>
<dbReference type="Pfam" id="PF07729">
    <property type="entry name" value="FCD"/>
    <property type="match status" value="1"/>
</dbReference>
<keyword evidence="2" id="KW-0238">DNA-binding</keyword>
<dbReference type="Proteomes" id="UP000547209">
    <property type="component" value="Unassembled WGS sequence"/>
</dbReference>
<reference evidence="5 6" key="1">
    <citation type="submission" date="2020-08" db="EMBL/GenBank/DDBJ databases">
        <title>Cohnella phylogeny.</title>
        <authorList>
            <person name="Dunlap C."/>
        </authorList>
    </citation>
    <scope>NUCLEOTIDE SEQUENCE [LARGE SCALE GENOMIC DNA]</scope>
    <source>
        <strain evidence="5 6">DSM 28246</strain>
    </source>
</reference>
<dbReference type="PANTHER" id="PTHR43537:SF5">
    <property type="entry name" value="UXU OPERON TRANSCRIPTIONAL REGULATOR"/>
    <property type="match status" value="1"/>
</dbReference>
<dbReference type="SUPFAM" id="SSF48008">
    <property type="entry name" value="GntR ligand-binding domain-like"/>
    <property type="match status" value="1"/>
</dbReference>
<dbReference type="InterPro" id="IPR036390">
    <property type="entry name" value="WH_DNA-bd_sf"/>
</dbReference>
<evidence type="ECO:0000256" key="2">
    <source>
        <dbReference type="ARBA" id="ARBA00023125"/>
    </source>
</evidence>
<dbReference type="InterPro" id="IPR000524">
    <property type="entry name" value="Tscrpt_reg_HTH_GntR"/>
</dbReference>
<keyword evidence="3" id="KW-0804">Transcription</keyword>
<dbReference type="InterPro" id="IPR011711">
    <property type="entry name" value="GntR_C"/>
</dbReference>
<dbReference type="SUPFAM" id="SSF46785">
    <property type="entry name" value="Winged helix' DNA-binding domain"/>
    <property type="match status" value="1"/>
</dbReference>
<dbReference type="GO" id="GO:0003700">
    <property type="term" value="F:DNA-binding transcription factor activity"/>
    <property type="evidence" value="ECO:0007669"/>
    <property type="project" value="InterPro"/>
</dbReference>
<dbReference type="InterPro" id="IPR008920">
    <property type="entry name" value="TF_FadR/GntR_C"/>
</dbReference>